<dbReference type="Gene3D" id="3.30.160.60">
    <property type="entry name" value="Classic Zinc Finger"/>
    <property type="match status" value="1"/>
</dbReference>
<dbReference type="GO" id="GO:0008907">
    <property type="term" value="F:integrase activity"/>
    <property type="evidence" value="ECO:0007669"/>
    <property type="project" value="InterPro"/>
</dbReference>
<dbReference type="Proteomes" id="UP000462363">
    <property type="component" value="Unassembled WGS sequence"/>
</dbReference>
<organism evidence="2 3">
    <name type="scientific">Clostridium scindens (strain JCM 10418 / VPI 12708)</name>
    <dbReference type="NCBI Taxonomy" id="29347"/>
    <lineage>
        <taxon>Bacteria</taxon>
        <taxon>Bacillati</taxon>
        <taxon>Bacillota</taxon>
        <taxon>Clostridia</taxon>
        <taxon>Lachnospirales</taxon>
        <taxon>Lachnospiraceae</taxon>
    </lineage>
</organism>
<dbReference type="GO" id="GO:0003677">
    <property type="term" value="F:DNA binding"/>
    <property type="evidence" value="ECO:0007669"/>
    <property type="project" value="InterPro"/>
</dbReference>
<sequence length="36" mass="4103">MGKDLKGKKLPAGIYQRKDGSYFARFTDKSGKRRVV</sequence>
<dbReference type="RefSeq" id="WP_130574590.1">
    <property type="nucleotide sequence ID" value="NZ_AP024846.1"/>
</dbReference>
<gene>
    <name evidence="2" type="ORF">FYJ37_14975</name>
</gene>
<dbReference type="GeneID" id="62696233"/>
<dbReference type="AlphaFoldDB" id="A0A844FB35"/>
<protein>
    <recommendedName>
        <fullName evidence="1">Integrase Tn916-type N-terminal DNA binding domain-containing protein</fullName>
    </recommendedName>
</protein>
<evidence type="ECO:0000313" key="3">
    <source>
        <dbReference type="Proteomes" id="UP000462363"/>
    </source>
</evidence>
<dbReference type="Pfam" id="PF02920">
    <property type="entry name" value="Integrase_DNA"/>
    <property type="match status" value="1"/>
</dbReference>
<accession>A0A844FB35</accession>
<proteinExistence type="predicted"/>
<feature type="domain" description="Integrase Tn916-type N-terminal DNA binding" evidence="1">
    <location>
        <begin position="3"/>
        <end position="36"/>
    </location>
</feature>
<evidence type="ECO:0000259" key="1">
    <source>
        <dbReference type="Pfam" id="PF02920"/>
    </source>
</evidence>
<name>A0A844FB35_CLOSV</name>
<evidence type="ECO:0000313" key="2">
    <source>
        <dbReference type="EMBL" id="MSS41597.1"/>
    </source>
</evidence>
<comment type="caution">
    <text evidence="2">The sequence shown here is derived from an EMBL/GenBank/DDBJ whole genome shotgun (WGS) entry which is preliminary data.</text>
</comment>
<dbReference type="InterPro" id="IPR004191">
    <property type="entry name" value="Integrase_Tn916-type_DNA-bd_N"/>
</dbReference>
<dbReference type="EMBL" id="VUMB01000041">
    <property type="protein sequence ID" value="MSS41597.1"/>
    <property type="molecule type" value="Genomic_DNA"/>
</dbReference>
<reference evidence="2 3" key="1">
    <citation type="submission" date="2019-08" db="EMBL/GenBank/DDBJ databases">
        <title>In-depth cultivation of the pig gut microbiome towards novel bacterial diversity and tailored functional studies.</title>
        <authorList>
            <person name="Wylensek D."/>
            <person name="Hitch T.C.A."/>
            <person name="Clavel T."/>
        </authorList>
    </citation>
    <scope>NUCLEOTIDE SEQUENCE [LARGE SCALE GENOMIC DNA]</scope>
    <source>
        <strain evidence="2 3">BL-389-WT-3D</strain>
    </source>
</reference>